<reference evidence="1 2" key="1">
    <citation type="submission" date="2024-03" db="EMBL/GenBank/DDBJ databases">
        <authorList>
            <person name="Martinez-Hernandez J."/>
        </authorList>
    </citation>
    <scope>NUCLEOTIDE SEQUENCE [LARGE SCALE GENOMIC DNA]</scope>
</reference>
<evidence type="ECO:0000313" key="1">
    <source>
        <dbReference type="EMBL" id="CAL0316927.1"/>
    </source>
</evidence>
<comment type="caution">
    <text evidence="1">The sequence shown here is derived from an EMBL/GenBank/DDBJ whole genome shotgun (WGS) entry which is preliminary data.</text>
</comment>
<proteinExistence type="predicted"/>
<sequence>MKPDSKLLAQSSHILRDIELRRLYVAQGDEDSKLGFLLYEFILSEFYAILKIYSKNTYDDSLSTPPLTYLPPIHPKPISARHHQQYQLPIDLSATKTDLPAAITDHIRLLPITTPNSAARPTRIEPHPMLR</sequence>
<protein>
    <submittedName>
        <fullName evidence="1">Uncharacterized protein</fullName>
    </submittedName>
</protein>
<organism evidence="1 2">
    <name type="scientific">Lupinus luteus</name>
    <name type="common">European yellow lupine</name>
    <dbReference type="NCBI Taxonomy" id="3873"/>
    <lineage>
        <taxon>Eukaryota</taxon>
        <taxon>Viridiplantae</taxon>
        <taxon>Streptophyta</taxon>
        <taxon>Embryophyta</taxon>
        <taxon>Tracheophyta</taxon>
        <taxon>Spermatophyta</taxon>
        <taxon>Magnoliopsida</taxon>
        <taxon>eudicotyledons</taxon>
        <taxon>Gunneridae</taxon>
        <taxon>Pentapetalae</taxon>
        <taxon>rosids</taxon>
        <taxon>fabids</taxon>
        <taxon>Fabales</taxon>
        <taxon>Fabaceae</taxon>
        <taxon>Papilionoideae</taxon>
        <taxon>50 kb inversion clade</taxon>
        <taxon>genistoids sensu lato</taxon>
        <taxon>core genistoids</taxon>
        <taxon>Genisteae</taxon>
        <taxon>Lupinus</taxon>
    </lineage>
</organism>
<gene>
    <name evidence="1" type="ORF">LLUT_LOCUS17987</name>
</gene>
<name>A0AAV1X6F1_LUPLU</name>
<keyword evidence="2" id="KW-1185">Reference proteome</keyword>
<accession>A0AAV1X6F1</accession>
<evidence type="ECO:0000313" key="2">
    <source>
        <dbReference type="Proteomes" id="UP001497480"/>
    </source>
</evidence>
<dbReference type="Proteomes" id="UP001497480">
    <property type="component" value="Unassembled WGS sequence"/>
</dbReference>
<dbReference type="EMBL" id="CAXHTB010000012">
    <property type="protein sequence ID" value="CAL0316927.1"/>
    <property type="molecule type" value="Genomic_DNA"/>
</dbReference>
<dbReference type="AlphaFoldDB" id="A0AAV1X6F1"/>